<organism evidence="4 5">
    <name type="scientific">Exophiala mesophila</name>
    <name type="common">Black yeast-like fungus</name>
    <dbReference type="NCBI Taxonomy" id="212818"/>
    <lineage>
        <taxon>Eukaryota</taxon>
        <taxon>Fungi</taxon>
        <taxon>Dikarya</taxon>
        <taxon>Ascomycota</taxon>
        <taxon>Pezizomycotina</taxon>
        <taxon>Eurotiomycetes</taxon>
        <taxon>Chaetothyriomycetidae</taxon>
        <taxon>Chaetothyriales</taxon>
        <taxon>Herpotrichiellaceae</taxon>
        <taxon>Exophiala</taxon>
    </lineage>
</organism>
<dbReference type="OrthoDB" id="6509636at2759"/>
<dbReference type="Gene3D" id="3.30.300.30">
    <property type="match status" value="1"/>
</dbReference>
<dbReference type="CDD" id="cd05911">
    <property type="entry name" value="Firefly_Luc_like"/>
    <property type="match status" value="1"/>
</dbReference>
<name>A0A438NHK1_EXOME</name>
<evidence type="ECO:0008006" key="6">
    <source>
        <dbReference type="Google" id="ProtNLM"/>
    </source>
</evidence>
<evidence type="ECO:0000313" key="4">
    <source>
        <dbReference type="EMBL" id="RVX75212.1"/>
    </source>
</evidence>
<evidence type="ECO:0000256" key="1">
    <source>
        <dbReference type="ARBA" id="ARBA00006432"/>
    </source>
</evidence>
<dbReference type="InterPro" id="IPR000873">
    <property type="entry name" value="AMP-dep_synth/lig_dom"/>
</dbReference>
<proteinExistence type="inferred from homology"/>
<reference evidence="4 5" key="1">
    <citation type="submission" date="2017-03" db="EMBL/GenBank/DDBJ databases">
        <title>Genomes of endolithic fungi from Antarctica.</title>
        <authorList>
            <person name="Coleine C."/>
            <person name="Masonjones S."/>
            <person name="Stajich J.E."/>
        </authorList>
    </citation>
    <scope>NUCLEOTIDE SEQUENCE [LARGE SCALE GENOMIC DNA]</scope>
    <source>
        <strain evidence="4 5">CCFEE 6314</strain>
    </source>
</reference>
<dbReference type="GO" id="GO:0016405">
    <property type="term" value="F:CoA-ligase activity"/>
    <property type="evidence" value="ECO:0007669"/>
    <property type="project" value="TreeGrafter"/>
</dbReference>
<dbReference type="AlphaFoldDB" id="A0A438NHK1"/>
<dbReference type="Gene3D" id="3.40.50.12780">
    <property type="entry name" value="N-terminal domain of ligase-like"/>
    <property type="match status" value="1"/>
</dbReference>
<evidence type="ECO:0000259" key="2">
    <source>
        <dbReference type="Pfam" id="PF00501"/>
    </source>
</evidence>
<dbReference type="VEuPathDB" id="FungiDB:PV10_04047"/>
<feature type="domain" description="AMP-dependent synthetase/ligase" evidence="2">
    <location>
        <begin position="32"/>
        <end position="397"/>
    </location>
</feature>
<gene>
    <name evidence="4" type="ORF">B0A52_00564</name>
</gene>
<accession>A0A438NHK1</accession>
<dbReference type="Pfam" id="PF00501">
    <property type="entry name" value="AMP-binding"/>
    <property type="match status" value="1"/>
</dbReference>
<dbReference type="GO" id="GO:0019748">
    <property type="term" value="P:secondary metabolic process"/>
    <property type="evidence" value="ECO:0007669"/>
    <property type="project" value="TreeGrafter"/>
</dbReference>
<evidence type="ECO:0000259" key="3">
    <source>
        <dbReference type="Pfam" id="PF13193"/>
    </source>
</evidence>
<feature type="domain" description="AMP-binding enzyme C-terminal" evidence="3">
    <location>
        <begin position="449"/>
        <end position="529"/>
    </location>
</feature>
<dbReference type="PANTHER" id="PTHR24096:SF265">
    <property type="entry name" value="ENZYME, PUTATIVE (AFU_ORTHOLOGUE AFUA_5G14270)-RELATED"/>
    <property type="match status" value="1"/>
</dbReference>
<dbReference type="InterPro" id="IPR045851">
    <property type="entry name" value="AMP-bd_C_sf"/>
</dbReference>
<comment type="similarity">
    <text evidence="1">Belongs to the ATP-dependent AMP-binding enzyme family.</text>
</comment>
<evidence type="ECO:0000313" key="5">
    <source>
        <dbReference type="Proteomes" id="UP000288859"/>
    </source>
</evidence>
<comment type="caution">
    <text evidence="4">The sequence shown here is derived from an EMBL/GenBank/DDBJ whole genome shotgun (WGS) entry which is preliminary data.</text>
</comment>
<sequence length="550" mass="60559">MVFFAAAPAPELPTKDILSWIFDEPSCDVNKKIFVDASNPSRAITHAQARKAIRQIIAGLRSMGVGKGDCVIIHSFNDIWYPILVLSIIGSGGVFAGTNPAYTPHELRHHVKTTQAKFLISEPELLGPLLEASKGLDIPHSHICIFNTQPQQKVTPGFSSWTDLFQHGEQDWVRFDNLQTQASTTAVRFTSSGTTGLPKATVTTHRNLIAQHELVSGLASPQRPYEIINLFPLPMFHAAVAPRAHTSCLKAGELAYIMRRFDLEQFLANVEKYKVTEMTLVAAMAVAIIMSPLIKKYSLKSIRSGAAGAAPLSKETQAAMRAYFSPGAPIVQVYGMTETTCVLTNFEWPEDDLTGAVGRVRPGLEVKLVDDAGNDISAYDVRGELCVRGPTVIPEYFNNPEATRESFDANGFFHTGDIMYCDGKSKLWYVVDRKKELIKVRAFQVAPPEIEAILLTHPDIVDAAVIGIPAGGMDGEHPRAYVVRRPGVIPEQLTEEQVVEWAGKQLARYKRLQGGVKFVDSIPKNASGKILKRLLREDVKKEMESQGAKL</sequence>
<dbReference type="InterPro" id="IPR025110">
    <property type="entry name" value="AMP-bd_C"/>
</dbReference>
<protein>
    <recommendedName>
        <fullName evidence="6">AMP-dependent synthetase/ligase domain-containing protein</fullName>
    </recommendedName>
</protein>
<dbReference type="Proteomes" id="UP000288859">
    <property type="component" value="Unassembled WGS sequence"/>
</dbReference>
<dbReference type="InterPro" id="IPR042099">
    <property type="entry name" value="ANL_N_sf"/>
</dbReference>
<dbReference type="Pfam" id="PF13193">
    <property type="entry name" value="AMP-binding_C"/>
    <property type="match status" value="1"/>
</dbReference>
<dbReference type="SUPFAM" id="SSF56801">
    <property type="entry name" value="Acetyl-CoA synthetase-like"/>
    <property type="match status" value="1"/>
</dbReference>
<dbReference type="FunFam" id="3.30.300.30:FF:000007">
    <property type="entry name" value="4-coumarate--CoA ligase 2"/>
    <property type="match status" value="1"/>
</dbReference>
<dbReference type="EMBL" id="NAJM01000002">
    <property type="protein sequence ID" value="RVX75212.1"/>
    <property type="molecule type" value="Genomic_DNA"/>
</dbReference>
<dbReference type="PANTHER" id="PTHR24096">
    <property type="entry name" value="LONG-CHAIN-FATTY-ACID--COA LIGASE"/>
    <property type="match status" value="1"/>
</dbReference>